<evidence type="ECO:0000313" key="2">
    <source>
        <dbReference type="EMBL" id="ARJ69346.1"/>
    </source>
</evidence>
<feature type="compositionally biased region" description="Polar residues" evidence="1">
    <location>
        <begin position="69"/>
        <end position="80"/>
    </location>
</feature>
<proteinExistence type="predicted"/>
<evidence type="ECO:0000256" key="1">
    <source>
        <dbReference type="SAM" id="MobiDB-lite"/>
    </source>
</evidence>
<dbReference type="AlphaFoldDB" id="A0A1W6CWW4"/>
<reference evidence="2 3" key="1">
    <citation type="submission" date="2017-03" db="EMBL/GenBank/DDBJ databases">
        <title>Genome sequence of Paracoccus contaminans isolated from a water microcosm.</title>
        <authorList>
            <person name="Aurass P."/>
            <person name="Karste S."/>
            <person name="Trost E."/>
            <person name="Glaeser S.P."/>
            <person name="Kaempfer P."/>
            <person name="Flieger A."/>
        </authorList>
    </citation>
    <scope>NUCLEOTIDE SEQUENCE [LARGE SCALE GENOMIC DNA]</scope>
    <source>
        <strain evidence="3">RKI 16-01929T\LMG 29738T\CCM 8701T\CIP 111112T</strain>
    </source>
</reference>
<organism evidence="2 3">
    <name type="scientific">Paracoccus contaminans</name>
    <dbReference type="NCBI Taxonomy" id="1945662"/>
    <lineage>
        <taxon>Bacteria</taxon>
        <taxon>Pseudomonadati</taxon>
        <taxon>Pseudomonadota</taxon>
        <taxon>Alphaproteobacteria</taxon>
        <taxon>Rhodobacterales</taxon>
        <taxon>Paracoccaceae</taxon>
        <taxon>Paracoccus</taxon>
    </lineage>
</organism>
<dbReference type="EMBL" id="CP020612">
    <property type="protein sequence ID" value="ARJ69346.1"/>
    <property type="molecule type" value="Genomic_DNA"/>
</dbReference>
<dbReference type="Proteomes" id="UP000193017">
    <property type="component" value="Chromosome"/>
</dbReference>
<feature type="region of interest" description="Disordered" evidence="1">
    <location>
        <begin position="50"/>
        <end position="80"/>
    </location>
</feature>
<evidence type="ECO:0000313" key="3">
    <source>
        <dbReference type="Proteomes" id="UP000193017"/>
    </source>
</evidence>
<protein>
    <submittedName>
        <fullName evidence="2">Uncharacterized protein</fullName>
    </submittedName>
</protein>
<keyword evidence="3" id="KW-1185">Reference proteome</keyword>
<dbReference type="KEGG" id="pcon:B0A89_06595"/>
<name>A0A1W6CWW4_9RHOB</name>
<accession>A0A1W6CWW4</accession>
<gene>
    <name evidence="2" type="ORF">B0A89_06595</name>
</gene>
<dbReference type="STRING" id="1945662.B0A89_06595"/>
<sequence>MARDPEAGDLLRHAVLAALPRGAQLNERPIAPLCLMRRGNMVGAVWRAGQAGPADRRNPPPCRRAAIPMTSNRNNFYRTV</sequence>